<accession>D4H0L1</accession>
<sequence precursor="true">MEHKYWLTALLVSTSVFSVFALSFDDYLKQEMSAYNSYLEEIDREFSSFLKQKWESYDGKPPVALLDKPKPVEIPVAKPDVKPEPVVIKPKPAPKPVEEPVSVGEPRKEPEKDIVKEPVPVPPVVKEPAPVVPLPVAPQPQTPAVKEPAPAYEPSKEAKGLGLSFYGRELDIPTDKKLVTAVGKPLSSKNIAAWWEAVASSNYKPTLNYMQSQAQEMNLGDWGYVNLVERFAAKLLGDIPERKMLVWFFMNKAGYNAKLGYTDEGTVKVMVPSDKELYGVSYYTFSGVRYYVVDVFGTKQTTEALYTYKGKYPEADKPVRLEKMLYPKLGFAGFSRDLSFTVDGKEHKITTIANRYSIAYLNNFPQADLSVYTSAKTPEWIDKTLLPELKKLIEGKNAKESVDIILHFVQTAFQYKTDDAQFGREKFLFTEETVFYPYSDCEDRSVLFAYLIKNLLELDIVMLDFPGHIAAAIDLGEYNTGTMLEYNGKHYSVTDPTYINATAGMVMPQYKDTSPVIIDPDI</sequence>
<evidence type="ECO:0000256" key="1">
    <source>
        <dbReference type="SAM" id="MobiDB-lite"/>
    </source>
</evidence>
<gene>
    <name evidence="2" type="ordered locus">Dacet_1760</name>
</gene>
<dbReference type="KEGG" id="dap:Dacet_1760"/>
<evidence type="ECO:0000313" key="3">
    <source>
        <dbReference type="Proteomes" id="UP000002012"/>
    </source>
</evidence>
<dbReference type="STRING" id="522772.Dacet_1760"/>
<name>D4H0L1_DENA2</name>
<dbReference type="EMBL" id="CP001968">
    <property type="protein sequence ID" value="ADD68524.1"/>
    <property type="molecule type" value="Genomic_DNA"/>
</dbReference>
<proteinExistence type="predicted"/>
<evidence type="ECO:0000313" key="2">
    <source>
        <dbReference type="EMBL" id="ADD68524.1"/>
    </source>
</evidence>
<dbReference type="OrthoDB" id="9816224at2"/>
<reference evidence="2 3" key="1">
    <citation type="journal article" date="2010" name="Stand. Genomic Sci.">
        <title>Complete genome sequence of Denitrovibrio acetiphilus type strain (N2460).</title>
        <authorList>
            <person name="Kiss H."/>
            <person name="Lang E."/>
            <person name="Lapidus A."/>
            <person name="Copeland A."/>
            <person name="Nolan M."/>
            <person name="Glavina Del Rio T."/>
            <person name="Chen F."/>
            <person name="Lucas S."/>
            <person name="Tice H."/>
            <person name="Cheng J.F."/>
            <person name="Han C."/>
            <person name="Goodwin L."/>
            <person name="Pitluck S."/>
            <person name="Liolios K."/>
            <person name="Pati A."/>
            <person name="Ivanova N."/>
            <person name="Mavromatis K."/>
            <person name="Chen A."/>
            <person name="Palaniappan K."/>
            <person name="Land M."/>
            <person name="Hauser L."/>
            <person name="Chang Y.J."/>
            <person name="Jeffries C.D."/>
            <person name="Detter J.C."/>
            <person name="Brettin T."/>
            <person name="Spring S."/>
            <person name="Rohde M."/>
            <person name="Goker M."/>
            <person name="Woyke T."/>
            <person name="Bristow J."/>
            <person name="Eisen J.A."/>
            <person name="Markowitz V."/>
            <person name="Hugenholtz P."/>
            <person name="Kyrpides N.C."/>
            <person name="Klenk H.P."/>
        </authorList>
    </citation>
    <scope>NUCLEOTIDE SEQUENCE [LARGE SCALE GENOMIC DNA]</scope>
    <source>
        <strain evidence="3">DSM 12809 / NBRC 114555 / N2460</strain>
    </source>
</reference>
<feature type="region of interest" description="Disordered" evidence="1">
    <location>
        <begin position="85"/>
        <end position="111"/>
    </location>
</feature>
<organism evidence="2 3">
    <name type="scientific">Denitrovibrio acetiphilus (strain DSM 12809 / NBRC 114555 / N2460)</name>
    <dbReference type="NCBI Taxonomy" id="522772"/>
    <lineage>
        <taxon>Bacteria</taxon>
        <taxon>Pseudomonadati</taxon>
        <taxon>Deferribacterota</taxon>
        <taxon>Deferribacteres</taxon>
        <taxon>Deferribacterales</taxon>
        <taxon>Geovibrionaceae</taxon>
        <taxon>Denitrovibrio</taxon>
    </lineage>
</organism>
<dbReference type="HOGENOM" id="CLU_042245_0_0_0"/>
<dbReference type="InParanoid" id="D4H0L1"/>
<protein>
    <recommendedName>
        <fullName evidence="4">Transglutaminase-like domain-containing protein</fullName>
    </recommendedName>
</protein>
<dbReference type="RefSeq" id="WP_013011035.1">
    <property type="nucleotide sequence ID" value="NC_013943.1"/>
</dbReference>
<dbReference type="AlphaFoldDB" id="D4H0L1"/>
<dbReference type="eggNOG" id="COG3087">
    <property type="taxonomic scope" value="Bacteria"/>
</dbReference>
<dbReference type="Proteomes" id="UP000002012">
    <property type="component" value="Chromosome"/>
</dbReference>
<evidence type="ECO:0008006" key="4">
    <source>
        <dbReference type="Google" id="ProtNLM"/>
    </source>
</evidence>
<keyword evidence="3" id="KW-1185">Reference proteome</keyword>
<dbReference type="PaxDb" id="522772-Dacet_1760"/>